<dbReference type="SUPFAM" id="SSF55874">
    <property type="entry name" value="ATPase domain of HSP90 chaperone/DNA topoisomerase II/histidine kinase"/>
    <property type="match status" value="1"/>
</dbReference>
<dbReference type="PANTHER" id="PTHR35526">
    <property type="entry name" value="ANTI-SIGMA-F FACTOR RSBW-RELATED"/>
    <property type="match status" value="1"/>
</dbReference>
<evidence type="ECO:0000259" key="2">
    <source>
        <dbReference type="Pfam" id="PF13581"/>
    </source>
</evidence>
<gene>
    <name evidence="3" type="ordered locus">KSE_40010</name>
</gene>
<protein>
    <recommendedName>
        <fullName evidence="2">Histidine kinase/HSP90-like ATPase domain-containing protein</fullName>
    </recommendedName>
</protein>
<keyword evidence="1" id="KW-0723">Serine/threonine-protein kinase</keyword>
<dbReference type="InterPro" id="IPR036890">
    <property type="entry name" value="HATPase_C_sf"/>
</dbReference>
<dbReference type="AlphaFoldDB" id="E4NEK9"/>
<dbReference type="eggNOG" id="COG2172">
    <property type="taxonomic scope" value="Bacteria"/>
</dbReference>
<dbReference type="InterPro" id="IPR003594">
    <property type="entry name" value="HATPase_dom"/>
</dbReference>
<dbReference type="HOGENOM" id="CLU_090336_4_4_11"/>
<keyword evidence="1" id="KW-0418">Kinase</keyword>
<dbReference type="InterPro" id="IPR050267">
    <property type="entry name" value="Anti-sigma-factor_SerPK"/>
</dbReference>
<dbReference type="PANTHER" id="PTHR35526:SF3">
    <property type="entry name" value="ANTI-SIGMA-F FACTOR RSBW"/>
    <property type="match status" value="1"/>
</dbReference>
<keyword evidence="1" id="KW-0808">Transferase</keyword>
<reference evidence="3 4" key="1">
    <citation type="journal article" date="2010" name="DNA Res.">
        <title>Genome sequence of Kitasatospora setae NBRC 14216T: an evolutionary snapshot of the family Streptomycetaceae.</title>
        <authorList>
            <person name="Ichikawa N."/>
            <person name="Oguchi A."/>
            <person name="Ikeda H."/>
            <person name="Ishikawa J."/>
            <person name="Kitani S."/>
            <person name="Watanabe Y."/>
            <person name="Nakamura S."/>
            <person name="Katano Y."/>
            <person name="Kishi E."/>
            <person name="Sasagawa M."/>
            <person name="Ankai A."/>
            <person name="Fukui S."/>
            <person name="Hashimoto Y."/>
            <person name="Kamata S."/>
            <person name="Otoguro M."/>
            <person name="Tanikawa S."/>
            <person name="Nihira T."/>
            <person name="Horinouchi S."/>
            <person name="Ohnishi Y."/>
            <person name="Hayakawa M."/>
            <person name="Kuzuyama T."/>
            <person name="Arisawa A."/>
            <person name="Nomoto F."/>
            <person name="Miura H."/>
            <person name="Takahashi Y."/>
            <person name="Fujita N."/>
        </authorList>
    </citation>
    <scope>NUCLEOTIDE SEQUENCE [LARGE SCALE GENOMIC DNA]</scope>
    <source>
        <strain evidence="4">ATCC 33774 / DSM 43861 / JCM 3304 / KCC A-0304 / NBRC 14216 / KM-6054</strain>
    </source>
</reference>
<dbReference type="GO" id="GO:0004674">
    <property type="term" value="F:protein serine/threonine kinase activity"/>
    <property type="evidence" value="ECO:0007669"/>
    <property type="project" value="UniProtKB-KW"/>
</dbReference>
<organism evidence="3 4">
    <name type="scientific">Kitasatospora setae (strain ATCC 33774 / DSM 43861 / JCM 3304 / KCC A-0304 / NBRC 14216 / KM-6054)</name>
    <name type="common">Streptomyces setae</name>
    <dbReference type="NCBI Taxonomy" id="452652"/>
    <lineage>
        <taxon>Bacteria</taxon>
        <taxon>Bacillati</taxon>
        <taxon>Actinomycetota</taxon>
        <taxon>Actinomycetes</taxon>
        <taxon>Kitasatosporales</taxon>
        <taxon>Streptomycetaceae</taxon>
        <taxon>Kitasatospora</taxon>
    </lineage>
</organism>
<dbReference type="Pfam" id="PF13581">
    <property type="entry name" value="HATPase_c_2"/>
    <property type="match status" value="1"/>
</dbReference>
<sequence>MVDGQATERGRRAYGYRELEPAMLETPVPPAQGDTSPPELFRFDLRPPAAPAGVPIARRLLRDTLRALGRDDWAACLVLSELLTNAVRHGGRPTVLMALRADRLLIEVADTSAALPRRRSAGEGQREGGRGLGLVADLSVGWGVEVRGRCGKAVWAEVTA</sequence>
<name>E4NEK9_KITSK</name>
<evidence type="ECO:0000256" key="1">
    <source>
        <dbReference type="ARBA" id="ARBA00022527"/>
    </source>
</evidence>
<dbReference type="Proteomes" id="UP000007076">
    <property type="component" value="Chromosome"/>
</dbReference>
<dbReference type="STRING" id="452652.KSE_40010"/>
<dbReference type="CDD" id="cd16936">
    <property type="entry name" value="HATPase_RsbW-like"/>
    <property type="match status" value="1"/>
</dbReference>
<feature type="domain" description="Histidine kinase/HSP90-like ATPase" evidence="2">
    <location>
        <begin position="48"/>
        <end position="139"/>
    </location>
</feature>
<dbReference type="PATRIC" id="fig|452652.3.peg.3997"/>
<dbReference type="Gene3D" id="3.30.565.10">
    <property type="entry name" value="Histidine kinase-like ATPase, C-terminal domain"/>
    <property type="match status" value="1"/>
</dbReference>
<dbReference type="KEGG" id="ksk:KSE_40010"/>
<evidence type="ECO:0000313" key="4">
    <source>
        <dbReference type="Proteomes" id="UP000007076"/>
    </source>
</evidence>
<accession>E4NEK9</accession>
<proteinExistence type="predicted"/>
<dbReference type="EMBL" id="AP010968">
    <property type="protein sequence ID" value="BAJ29795.1"/>
    <property type="molecule type" value="Genomic_DNA"/>
</dbReference>
<evidence type="ECO:0000313" key="3">
    <source>
        <dbReference type="EMBL" id="BAJ29795.1"/>
    </source>
</evidence>
<keyword evidence="4" id="KW-1185">Reference proteome</keyword>